<dbReference type="EMBL" id="JACHHN010000004">
    <property type="protein sequence ID" value="MBB5191410.1"/>
    <property type="molecule type" value="Genomic_DNA"/>
</dbReference>
<organism evidence="3 4">
    <name type="scientific">Silvimonas terrae</name>
    <dbReference type="NCBI Taxonomy" id="300266"/>
    <lineage>
        <taxon>Bacteria</taxon>
        <taxon>Pseudomonadati</taxon>
        <taxon>Pseudomonadota</taxon>
        <taxon>Betaproteobacteria</taxon>
        <taxon>Neisseriales</taxon>
        <taxon>Chitinibacteraceae</taxon>
        <taxon>Silvimonas</taxon>
    </lineage>
</organism>
<keyword evidence="2" id="KW-0812">Transmembrane</keyword>
<proteinExistence type="predicted"/>
<feature type="transmembrane region" description="Helical" evidence="2">
    <location>
        <begin position="7"/>
        <end position="31"/>
    </location>
</feature>
<dbReference type="PANTHER" id="PTHR30441">
    <property type="entry name" value="DUF748 DOMAIN-CONTAINING PROTEIN"/>
    <property type="match status" value="1"/>
</dbReference>
<dbReference type="GO" id="GO:0005886">
    <property type="term" value="C:plasma membrane"/>
    <property type="evidence" value="ECO:0007669"/>
    <property type="project" value="TreeGrafter"/>
</dbReference>
<protein>
    <submittedName>
        <fullName evidence="3">Uncharacterized protein involved in outer membrane biogenesis</fullName>
    </submittedName>
</protein>
<comment type="caution">
    <text evidence="3">The sequence shown here is derived from an EMBL/GenBank/DDBJ whole genome shotgun (WGS) entry which is preliminary data.</text>
</comment>
<accession>A0A840RG63</accession>
<evidence type="ECO:0000256" key="2">
    <source>
        <dbReference type="SAM" id="Phobius"/>
    </source>
</evidence>
<keyword evidence="2" id="KW-0472">Membrane</keyword>
<evidence type="ECO:0000313" key="3">
    <source>
        <dbReference type="EMBL" id="MBB5191410.1"/>
    </source>
</evidence>
<name>A0A840RG63_9NEIS</name>
<dbReference type="Proteomes" id="UP000543030">
    <property type="component" value="Unassembled WGS sequence"/>
</dbReference>
<evidence type="ECO:0000313" key="4">
    <source>
        <dbReference type="Proteomes" id="UP000543030"/>
    </source>
</evidence>
<dbReference type="InterPro" id="IPR052894">
    <property type="entry name" value="AsmA-related"/>
</dbReference>
<dbReference type="AlphaFoldDB" id="A0A840RG63"/>
<reference evidence="3 4" key="1">
    <citation type="submission" date="2020-08" db="EMBL/GenBank/DDBJ databases">
        <title>Genomic Encyclopedia of Type Strains, Phase IV (KMG-IV): sequencing the most valuable type-strain genomes for metagenomic binning, comparative biology and taxonomic classification.</title>
        <authorList>
            <person name="Goeker M."/>
        </authorList>
    </citation>
    <scope>NUCLEOTIDE SEQUENCE [LARGE SCALE GENOMIC DNA]</scope>
    <source>
        <strain evidence="3 4">DSM 18233</strain>
    </source>
</reference>
<gene>
    <name evidence="3" type="ORF">HNQ50_002140</name>
</gene>
<dbReference type="RefSeq" id="WP_184100391.1">
    <property type="nucleotide sequence ID" value="NZ_JACHHN010000004.1"/>
</dbReference>
<dbReference type="PANTHER" id="PTHR30441:SF8">
    <property type="entry name" value="DUF748 DOMAIN-CONTAINING PROTEIN"/>
    <property type="match status" value="1"/>
</dbReference>
<keyword evidence="4" id="KW-1185">Reference proteome</keyword>
<keyword evidence="2" id="KW-1133">Transmembrane helix</keyword>
<evidence type="ECO:0000256" key="1">
    <source>
        <dbReference type="SAM" id="MobiDB-lite"/>
    </source>
</evidence>
<sequence>MQKIKTLLISLVILIAIVVALPVILPLNMFLNDVTAKLQRVMHGPVQVRLLRFEYSPRPALVLQDVTLDNDPTIGHIEFIRLPLSFYNLTHWGSAVRDVSAEGARFSPAYAAKLADRMRPRAGDTLSRIDDLQLQRASIMLDTNELGPVDGILRFDSGGNVASLSVSDASGQSTLDIQPQGTDFAANFNARHWTVPLGYPVVFDALQLKGVISQSGLQISQIQGELYSGVVTGTAQLDWTNGWKLSGALHGSSLQAEPLSMVFSPVTHLAGRLEGDATFTYESDSWTHLFEKPAVLADIHARDGYLHNFDLVAPLKSSAPVVYARGGRTAFDNLTAKVAVQADHVDITDVKLDSGKFTATGQLHVAKGGKLQGQAQSRLASGGILAVSTVRVGGLLDTPAFSSSGAHRAGHDDPLDAAAQVQQNDQHAAEPQAQPAQ</sequence>
<feature type="region of interest" description="Disordered" evidence="1">
    <location>
        <begin position="403"/>
        <end position="437"/>
    </location>
</feature>
<dbReference type="GO" id="GO:0090313">
    <property type="term" value="P:regulation of protein targeting to membrane"/>
    <property type="evidence" value="ECO:0007669"/>
    <property type="project" value="TreeGrafter"/>
</dbReference>